<dbReference type="InterPro" id="IPR012480">
    <property type="entry name" value="Hepar_II_III_C"/>
</dbReference>
<dbReference type="Gene3D" id="2.70.98.70">
    <property type="match status" value="1"/>
</dbReference>
<sequence>TGAALAWTHYLLKDKLEKVSPVINRRITDELERRIIIPCLKTDYNWMGFHKESLNNWTPWICSNWLTVVLLCDTNLERRLDAVYRIMQSLDHFVNPYPADGGCDEGPGYWDRAGASLYDCLELLYLASKGQVNIFDQPLIKNIGSYIYKVHIADDYYVNFADAGAITYPSADLVYRYGQSIHDETMKQFAGYLAERQQFGKKASGGSLGRQLPALFNINEMNGNADAPLSRDVWFPDLQVAIARSHAHSSQGLYLVAKGGHNAESHNHNDIGNFVVYADGKPVLIDIGVETYTAKTFSSRRYEIWTMQSAYHNLPTINGVQQSPGRQFAAKNVSYSTSDKKVIFSLDIAKAYPENAKIESWKRNLTLNRSQQVNIEDVYSLKECTEPVKWHLMTCIKPDANAPGKILLTDAEKKVELAYDKSQLSVVVEEVSVTDQRLLSTWGNRLYRITLTHKKQELKGSCKISVIYKK</sequence>
<dbReference type="Pfam" id="PF07940">
    <property type="entry name" value="Hepar_II_III_C"/>
    <property type="match status" value="1"/>
</dbReference>
<reference evidence="3" key="1">
    <citation type="submission" date="2019-03" db="EMBL/GenBank/DDBJ databases">
        <title>Single cell metagenomics reveals metabolic interactions within the superorganism composed of flagellate Streblomastix strix and complex community of Bacteroidetes bacteria on its surface.</title>
        <authorList>
            <person name="Treitli S.C."/>
            <person name="Kolisko M."/>
            <person name="Husnik F."/>
            <person name="Keeling P."/>
            <person name="Hampl V."/>
        </authorList>
    </citation>
    <scope>NUCLEOTIDE SEQUENCE</scope>
    <source>
        <strain evidence="3">STM</strain>
    </source>
</reference>
<name>A0A5J4Q7S5_9ZZZZ</name>
<dbReference type="Gene3D" id="1.50.10.100">
    <property type="entry name" value="Chondroitin AC/alginate lyase"/>
    <property type="match status" value="1"/>
</dbReference>
<evidence type="ECO:0000256" key="1">
    <source>
        <dbReference type="ARBA" id="ARBA00004196"/>
    </source>
</evidence>
<gene>
    <name evidence="3" type="ORF">EZS27_032682</name>
</gene>
<dbReference type="AlphaFoldDB" id="A0A5J4Q7S5"/>
<evidence type="ECO:0000259" key="2">
    <source>
        <dbReference type="Pfam" id="PF07940"/>
    </source>
</evidence>
<feature type="non-terminal residue" evidence="3">
    <location>
        <position position="1"/>
    </location>
</feature>
<dbReference type="GO" id="GO:0030313">
    <property type="term" value="C:cell envelope"/>
    <property type="evidence" value="ECO:0007669"/>
    <property type="project" value="UniProtKB-SubCell"/>
</dbReference>
<dbReference type="InterPro" id="IPR008929">
    <property type="entry name" value="Chondroitin_lyas"/>
</dbReference>
<accession>A0A5J4Q7S5</accession>
<organism evidence="3">
    <name type="scientific">termite gut metagenome</name>
    <dbReference type="NCBI Taxonomy" id="433724"/>
    <lineage>
        <taxon>unclassified sequences</taxon>
        <taxon>metagenomes</taxon>
        <taxon>organismal metagenomes</taxon>
    </lineage>
</organism>
<comment type="subcellular location">
    <subcellularLocation>
        <location evidence="1">Cell envelope</location>
    </subcellularLocation>
</comment>
<feature type="domain" description="Heparinase II/III-like C-terminal" evidence="2">
    <location>
        <begin position="233"/>
        <end position="392"/>
    </location>
</feature>
<protein>
    <recommendedName>
        <fullName evidence="2">Heparinase II/III-like C-terminal domain-containing protein</fullName>
    </recommendedName>
</protein>
<dbReference type="GO" id="GO:0016829">
    <property type="term" value="F:lyase activity"/>
    <property type="evidence" value="ECO:0007669"/>
    <property type="project" value="InterPro"/>
</dbReference>
<comment type="caution">
    <text evidence="3">The sequence shown here is derived from an EMBL/GenBank/DDBJ whole genome shotgun (WGS) entry which is preliminary data.</text>
</comment>
<evidence type="ECO:0000313" key="3">
    <source>
        <dbReference type="EMBL" id="KAA6317110.1"/>
    </source>
</evidence>
<proteinExistence type="predicted"/>
<dbReference type="EMBL" id="SNRY01004634">
    <property type="protein sequence ID" value="KAA6317110.1"/>
    <property type="molecule type" value="Genomic_DNA"/>
</dbReference>